<dbReference type="PANTHER" id="PTHR35910:SF6">
    <property type="entry name" value="2EXR DOMAIN-CONTAINING PROTEIN"/>
    <property type="match status" value="1"/>
</dbReference>
<dbReference type="Proteomes" id="UP000566819">
    <property type="component" value="Unassembled WGS sequence"/>
</dbReference>
<accession>A0A8H4RKK6</accession>
<keyword evidence="4" id="KW-1185">Reference proteome</keyword>
<proteinExistence type="predicted"/>
<feature type="region of interest" description="Disordered" evidence="1">
    <location>
        <begin position="13"/>
        <end position="38"/>
    </location>
</feature>
<dbReference type="AlphaFoldDB" id="A0A8H4RKK6"/>
<dbReference type="PANTHER" id="PTHR35910">
    <property type="entry name" value="2EXR DOMAIN-CONTAINING PROTEIN"/>
    <property type="match status" value="1"/>
</dbReference>
<comment type="caution">
    <text evidence="3">The sequence shown here is derived from an EMBL/GenBank/DDBJ whole genome shotgun (WGS) entry which is preliminary data.</text>
</comment>
<name>A0A8H4RKK6_9HELO</name>
<protein>
    <recommendedName>
        <fullName evidence="2">2EXR domain-containing protein</fullName>
    </recommendedName>
</protein>
<evidence type="ECO:0000259" key="2">
    <source>
        <dbReference type="Pfam" id="PF20150"/>
    </source>
</evidence>
<reference evidence="3 4" key="1">
    <citation type="submission" date="2020-03" db="EMBL/GenBank/DDBJ databases">
        <title>Draft Genome Sequence of Cudoniella acicularis.</title>
        <authorList>
            <person name="Buettner E."/>
            <person name="Kellner H."/>
        </authorList>
    </citation>
    <scope>NUCLEOTIDE SEQUENCE [LARGE SCALE GENOMIC DNA]</scope>
    <source>
        <strain evidence="3 4">DSM 108380</strain>
    </source>
</reference>
<dbReference type="OrthoDB" id="3490595at2759"/>
<gene>
    <name evidence="3" type="ORF">G7Y89_g6369</name>
</gene>
<dbReference type="EMBL" id="JAAMPI010000412">
    <property type="protein sequence ID" value="KAF4631759.1"/>
    <property type="molecule type" value="Genomic_DNA"/>
</dbReference>
<feature type="domain" description="2EXR" evidence="2">
    <location>
        <begin position="51"/>
        <end position="151"/>
    </location>
</feature>
<evidence type="ECO:0000256" key="1">
    <source>
        <dbReference type="SAM" id="MobiDB-lite"/>
    </source>
</evidence>
<evidence type="ECO:0000313" key="3">
    <source>
        <dbReference type="EMBL" id="KAF4631759.1"/>
    </source>
</evidence>
<organism evidence="3 4">
    <name type="scientific">Cudoniella acicularis</name>
    <dbReference type="NCBI Taxonomy" id="354080"/>
    <lineage>
        <taxon>Eukaryota</taxon>
        <taxon>Fungi</taxon>
        <taxon>Dikarya</taxon>
        <taxon>Ascomycota</taxon>
        <taxon>Pezizomycotina</taxon>
        <taxon>Leotiomycetes</taxon>
        <taxon>Helotiales</taxon>
        <taxon>Tricladiaceae</taxon>
        <taxon>Cudoniella</taxon>
    </lineage>
</organism>
<dbReference type="Pfam" id="PF20150">
    <property type="entry name" value="2EXR"/>
    <property type="match status" value="1"/>
</dbReference>
<dbReference type="InterPro" id="IPR045518">
    <property type="entry name" value="2EXR"/>
</dbReference>
<sequence length="311" mass="35421">MSKPTLQELFRGLKFHSDGSWSPRDAPAEETSPPLEEPSISDIPNGSLTSFHLFPQLAPEIRAKIWALLLPLPRILLVKPDIKTASIRKLNPWLSEPDHFQGEGGTYAASPISYGGSHPVLLSVCRESRGEALNHLTLKFKAFWNLKTDVLYVQANRFGEDNALKMLEDMRKQGLLDDFKKLAADWRITSAKGPDNIITSLRLLRNVSNLYFILRNSDYLADVLDPGVSWSLMEVNSPDQKEFPNEQAWCRLVHDLRDQLEGRVKRDCEDFPEEWKARKVAQPVIEVRVIKDRMLRPEPTTCEPLGMDFFG</sequence>
<evidence type="ECO:0000313" key="4">
    <source>
        <dbReference type="Proteomes" id="UP000566819"/>
    </source>
</evidence>